<feature type="transmembrane region" description="Helical" evidence="6">
    <location>
        <begin position="220"/>
        <end position="246"/>
    </location>
</feature>
<accession>A0A135RPR2</accession>
<dbReference type="SUPFAM" id="SSF103473">
    <property type="entry name" value="MFS general substrate transporter"/>
    <property type="match status" value="1"/>
</dbReference>
<evidence type="ECO:0000313" key="9">
    <source>
        <dbReference type="Proteomes" id="UP000070054"/>
    </source>
</evidence>
<dbReference type="PANTHER" id="PTHR23502">
    <property type="entry name" value="MAJOR FACILITATOR SUPERFAMILY"/>
    <property type="match status" value="1"/>
</dbReference>
<feature type="region of interest" description="Disordered" evidence="5">
    <location>
        <begin position="62"/>
        <end position="141"/>
    </location>
</feature>
<feature type="transmembrane region" description="Helical" evidence="6">
    <location>
        <begin position="607"/>
        <end position="628"/>
    </location>
</feature>
<comment type="subcellular location">
    <subcellularLocation>
        <location evidence="1">Membrane</location>
        <topology evidence="1">Multi-pass membrane protein</topology>
    </subcellularLocation>
</comment>
<keyword evidence="4 6" id="KW-0472">Membrane</keyword>
<feature type="transmembrane region" description="Helical" evidence="6">
    <location>
        <begin position="539"/>
        <end position="561"/>
    </location>
</feature>
<feature type="transmembrane region" description="Helical" evidence="6">
    <location>
        <begin position="151"/>
        <end position="171"/>
    </location>
</feature>
<dbReference type="GO" id="GO:0022857">
    <property type="term" value="F:transmembrane transporter activity"/>
    <property type="evidence" value="ECO:0007669"/>
    <property type="project" value="InterPro"/>
</dbReference>
<evidence type="ECO:0000256" key="6">
    <source>
        <dbReference type="SAM" id="Phobius"/>
    </source>
</evidence>
<dbReference type="Proteomes" id="UP000070054">
    <property type="component" value="Unassembled WGS sequence"/>
</dbReference>
<feature type="transmembrane region" description="Helical" evidence="6">
    <location>
        <begin position="512"/>
        <end position="533"/>
    </location>
</feature>
<feature type="compositionally biased region" description="Basic and acidic residues" evidence="5">
    <location>
        <begin position="109"/>
        <end position="120"/>
    </location>
</feature>
<dbReference type="PROSITE" id="PS50850">
    <property type="entry name" value="MFS"/>
    <property type="match status" value="1"/>
</dbReference>
<evidence type="ECO:0000256" key="2">
    <source>
        <dbReference type="ARBA" id="ARBA00022692"/>
    </source>
</evidence>
<feature type="transmembrane region" description="Helical" evidence="6">
    <location>
        <begin position="410"/>
        <end position="427"/>
    </location>
</feature>
<dbReference type="GO" id="GO:0005886">
    <property type="term" value="C:plasma membrane"/>
    <property type="evidence" value="ECO:0007669"/>
    <property type="project" value="TreeGrafter"/>
</dbReference>
<comment type="caution">
    <text evidence="8">The sequence shown here is derived from an EMBL/GenBank/DDBJ whole genome shotgun (WGS) entry which is preliminary data.</text>
</comment>
<feature type="transmembrane region" description="Helical" evidence="6">
    <location>
        <begin position="191"/>
        <end position="208"/>
    </location>
</feature>
<feature type="transmembrane region" description="Helical" evidence="6">
    <location>
        <begin position="324"/>
        <end position="348"/>
    </location>
</feature>
<feature type="compositionally biased region" description="Acidic residues" evidence="5">
    <location>
        <begin position="122"/>
        <end position="139"/>
    </location>
</feature>
<dbReference type="Gene3D" id="1.20.1250.20">
    <property type="entry name" value="MFS general substrate transporter like domains"/>
    <property type="match status" value="1"/>
</dbReference>
<dbReference type="InterPro" id="IPR011701">
    <property type="entry name" value="MFS"/>
</dbReference>
<evidence type="ECO:0000259" key="7">
    <source>
        <dbReference type="PROSITE" id="PS50850"/>
    </source>
</evidence>
<dbReference type="EMBL" id="JEMN01001852">
    <property type="protein sequence ID" value="KXH25575.1"/>
    <property type="molecule type" value="Genomic_DNA"/>
</dbReference>
<feature type="domain" description="Major facilitator superfamily (MFS) profile" evidence="7">
    <location>
        <begin position="153"/>
        <end position="630"/>
    </location>
</feature>
<evidence type="ECO:0000256" key="5">
    <source>
        <dbReference type="SAM" id="MobiDB-lite"/>
    </source>
</evidence>
<dbReference type="OrthoDB" id="440553at2759"/>
<proteinExistence type="predicted"/>
<evidence type="ECO:0000256" key="1">
    <source>
        <dbReference type="ARBA" id="ARBA00004141"/>
    </source>
</evidence>
<dbReference type="AlphaFoldDB" id="A0A135RPR2"/>
<keyword evidence="2 6" id="KW-0812">Transmembrane</keyword>
<keyword evidence="3 6" id="KW-1133">Transmembrane helix</keyword>
<organism evidence="8 9">
    <name type="scientific">Colletotrichum nymphaeae SA-01</name>
    <dbReference type="NCBI Taxonomy" id="1460502"/>
    <lineage>
        <taxon>Eukaryota</taxon>
        <taxon>Fungi</taxon>
        <taxon>Dikarya</taxon>
        <taxon>Ascomycota</taxon>
        <taxon>Pezizomycotina</taxon>
        <taxon>Sordariomycetes</taxon>
        <taxon>Hypocreomycetidae</taxon>
        <taxon>Glomerellales</taxon>
        <taxon>Glomerellaceae</taxon>
        <taxon>Colletotrichum</taxon>
        <taxon>Colletotrichum acutatum species complex</taxon>
    </lineage>
</organism>
<sequence>MNPNRLQPQPPPRPDVRRGLLGSLTAASAAAYNFLAHDYEYMPDRYHDEKAFPTRLSRAGTSIRLGAPRGRNILPLRPPPIRKRTWQKDSSTGELRTKSFEDSQYNQYDEGRGGQDRNPFDDSNEVEGQQDDDNDDGNDEPFSVFTKRQKWLILIIIASAGLFSGLSSNIYNPSLDAISRELKISASQVSLTITSYLIMQAVTPLLWGPMSDTLGRRPTYIASMGVYIGANVALSFSPNYAVLLIFRGLQAAGSASTVSIGGYSGLSRLFSSQTWQLMGVAGNGVIQDISPMAGRGAYISFYQAIRNFSTAIGPLLGGALANSLGFRSVFVFLLIATSLILITIMVFLPETLRTIAGNGSLRLKGIIYKPLYRYVTKEPKYMEDPDGPLNRKITIWTFLRPFKLFKEKDLVINLVWGGVIYAIWNMVTTSTTPLFKERFGLNELLLGVAFIPNGIGTIVGSVFAGKLLTRDYKAVETKYKETHNIPYDEELSPKDIAPDFPLEQARLRRLPWIVFLFVASIVGYGFSLAYPTATSRPGWIALPLTMQFLIAASANAIFALNQTIISDLCPGEGASATAINNVVRCGLAALGVAFAEQMLNAVGPGTAFLVLGMAVIAVSPIQVVNQFWGPKWRAQREKRRSKVGVQDHPDRQKA</sequence>
<dbReference type="InterPro" id="IPR036259">
    <property type="entry name" value="MFS_trans_sf"/>
</dbReference>
<dbReference type="PANTHER" id="PTHR23502:SF26">
    <property type="entry name" value="MAJOR FACILITATOR SUPERFAMILY (MFS) PROFILE DOMAIN-CONTAINING PROTEIN"/>
    <property type="match status" value="1"/>
</dbReference>
<dbReference type="InterPro" id="IPR020846">
    <property type="entry name" value="MFS_dom"/>
</dbReference>
<feature type="transmembrane region" description="Helical" evidence="6">
    <location>
        <begin position="447"/>
        <end position="468"/>
    </location>
</feature>
<reference evidence="8 9" key="1">
    <citation type="submission" date="2014-02" db="EMBL/GenBank/DDBJ databases">
        <title>The genome sequence of Colletotrichum nymphaeae SA-01.</title>
        <authorList>
            <person name="Baroncelli R."/>
            <person name="Thon M.R."/>
        </authorList>
    </citation>
    <scope>NUCLEOTIDE SEQUENCE [LARGE SCALE GENOMIC DNA]</scope>
    <source>
        <strain evidence="8 9">SA-01</strain>
    </source>
</reference>
<evidence type="ECO:0000256" key="3">
    <source>
        <dbReference type="ARBA" id="ARBA00022989"/>
    </source>
</evidence>
<dbReference type="Pfam" id="PF07690">
    <property type="entry name" value="MFS_1"/>
    <property type="match status" value="1"/>
</dbReference>
<name>A0A135RPR2_9PEZI</name>
<feature type="transmembrane region" description="Helical" evidence="6">
    <location>
        <begin position="573"/>
        <end position="595"/>
    </location>
</feature>
<gene>
    <name evidence="8" type="ORF">CNYM01_00356</name>
</gene>
<keyword evidence="9" id="KW-1185">Reference proteome</keyword>
<evidence type="ECO:0000256" key="4">
    <source>
        <dbReference type="ARBA" id="ARBA00023136"/>
    </source>
</evidence>
<evidence type="ECO:0000313" key="8">
    <source>
        <dbReference type="EMBL" id="KXH25575.1"/>
    </source>
</evidence>
<protein>
    <submittedName>
        <fullName evidence="8">Major facilitator superfamily transporter</fullName>
    </submittedName>
</protein>